<sequence>MQYEKNCPQKKQYNQYESICKSIGSEYAGQENIVSTICLRFHCLMYNILNSQSSQYDQNELAHLEYLNYWLNYELHLNKVNNCPKYFYQNMIIKDKDNVLLPKLRANNSYILKEELSNMYALYHLYNKYVEMNEIVKSNTPVENAFFSYARNIVQKYKELAKKCTENNKFLCNALNVFKEKYNKIELKGENLNDWNSKELPPLDESGHSQGKITELLARNREVSQTSSANSVISNEPITAVSVSAESPEENTVSREKPEESVESSVTSIEESSNPTNSHPLSSRTPLQDGANAITSENNRSNELQSEGNLSDYTRTIVGPAIGTIGLSSIFFIFYKVK</sequence>
<evidence type="ECO:0008006" key="5">
    <source>
        <dbReference type="Google" id="ProtNLM"/>
    </source>
</evidence>
<dbReference type="AlphaFoldDB" id="A0A0J9T019"/>
<feature type="compositionally biased region" description="Polar residues" evidence="1">
    <location>
        <begin position="293"/>
        <end position="307"/>
    </location>
</feature>
<gene>
    <name evidence="3" type="ORF">PVBG_05842</name>
</gene>
<evidence type="ECO:0000256" key="1">
    <source>
        <dbReference type="SAM" id="MobiDB-lite"/>
    </source>
</evidence>
<keyword evidence="2" id="KW-0812">Transmembrane</keyword>
<keyword evidence="2" id="KW-1133">Transmembrane helix</keyword>
<dbReference type="EMBL" id="KQ234754">
    <property type="protein sequence ID" value="KMZ88750.1"/>
    <property type="molecule type" value="Genomic_DNA"/>
</dbReference>
<protein>
    <recommendedName>
        <fullName evidence="5">Variable surface protein Vir25</fullName>
    </recommendedName>
</protein>
<dbReference type="Pfam" id="PF05795">
    <property type="entry name" value="Plasmodium_Vir"/>
    <property type="match status" value="1"/>
</dbReference>
<accession>A0A0J9T019</accession>
<dbReference type="InterPro" id="IPR008780">
    <property type="entry name" value="Plasmodium_Vir"/>
</dbReference>
<reference evidence="3 4" key="1">
    <citation type="submission" date="2011-08" db="EMBL/GenBank/DDBJ databases">
        <title>The Genome Sequence of Plasmodium vivax Brazil I.</title>
        <authorList>
            <consortium name="The Broad Institute Genome Sequencing Platform"/>
            <consortium name="The Broad Institute Genome Sequencing Center for Infectious Disease"/>
            <person name="Neafsey D."/>
            <person name="Carlton J."/>
            <person name="Barnwell J."/>
            <person name="Collins W."/>
            <person name="Escalante A."/>
            <person name="Mullikin J."/>
            <person name="Saul A."/>
            <person name="Guigo R."/>
            <person name="Camara F."/>
            <person name="Young S.K."/>
            <person name="Zeng Q."/>
            <person name="Gargeya S."/>
            <person name="Fitzgerald M."/>
            <person name="Haas B."/>
            <person name="Abouelleil A."/>
            <person name="Alvarado L."/>
            <person name="Arachchi H.M."/>
            <person name="Berlin A."/>
            <person name="Brown A."/>
            <person name="Chapman S.B."/>
            <person name="Chen Z."/>
            <person name="Dunbar C."/>
            <person name="Freedman E."/>
            <person name="Gearin G."/>
            <person name="Gellesch M."/>
            <person name="Goldberg J."/>
            <person name="Griggs A."/>
            <person name="Gujja S."/>
            <person name="Heiman D."/>
            <person name="Howarth C."/>
            <person name="Larson L."/>
            <person name="Lui A."/>
            <person name="MacDonald P.J.P."/>
            <person name="Montmayeur A."/>
            <person name="Murphy C."/>
            <person name="Neiman D."/>
            <person name="Pearson M."/>
            <person name="Priest M."/>
            <person name="Roberts A."/>
            <person name="Saif S."/>
            <person name="Shea T."/>
            <person name="Shenoy N."/>
            <person name="Sisk P."/>
            <person name="Stolte C."/>
            <person name="Sykes S."/>
            <person name="Wortman J."/>
            <person name="Nusbaum C."/>
            <person name="Birren B."/>
        </authorList>
    </citation>
    <scope>NUCLEOTIDE SEQUENCE [LARGE SCALE GENOMIC DNA]</scope>
    <source>
        <strain evidence="3 4">Brazil I</strain>
    </source>
</reference>
<feature type="compositionally biased region" description="Low complexity" evidence="1">
    <location>
        <begin position="263"/>
        <end position="273"/>
    </location>
</feature>
<feature type="region of interest" description="Disordered" evidence="1">
    <location>
        <begin position="240"/>
        <end position="307"/>
    </location>
</feature>
<proteinExistence type="predicted"/>
<evidence type="ECO:0000313" key="3">
    <source>
        <dbReference type="EMBL" id="KMZ88750.1"/>
    </source>
</evidence>
<name>A0A0J9T019_PLAV1</name>
<dbReference type="Proteomes" id="UP000053327">
    <property type="component" value="Unassembled WGS sequence"/>
</dbReference>
<evidence type="ECO:0000256" key="2">
    <source>
        <dbReference type="SAM" id="Phobius"/>
    </source>
</evidence>
<keyword evidence="2" id="KW-0472">Membrane</keyword>
<feature type="transmembrane region" description="Helical" evidence="2">
    <location>
        <begin position="317"/>
        <end position="335"/>
    </location>
</feature>
<feature type="compositionally biased region" description="Polar residues" evidence="1">
    <location>
        <begin position="274"/>
        <end position="286"/>
    </location>
</feature>
<evidence type="ECO:0000313" key="4">
    <source>
        <dbReference type="Proteomes" id="UP000053327"/>
    </source>
</evidence>
<organism evidence="3 4">
    <name type="scientific">Plasmodium vivax (strain Brazil I)</name>
    <dbReference type="NCBI Taxonomy" id="1033975"/>
    <lineage>
        <taxon>Eukaryota</taxon>
        <taxon>Sar</taxon>
        <taxon>Alveolata</taxon>
        <taxon>Apicomplexa</taxon>
        <taxon>Aconoidasida</taxon>
        <taxon>Haemosporida</taxon>
        <taxon>Plasmodiidae</taxon>
        <taxon>Plasmodium</taxon>
        <taxon>Plasmodium (Plasmodium)</taxon>
    </lineage>
</organism>